<evidence type="ECO:0000256" key="11">
    <source>
        <dbReference type="ARBA" id="ARBA00033334"/>
    </source>
</evidence>
<dbReference type="NCBIfam" id="TIGR00636">
    <property type="entry name" value="PduO_Nterm"/>
    <property type="match status" value="1"/>
</dbReference>
<reference evidence="17" key="1">
    <citation type="journal article" date="2014" name="Int. J. Syst. Evol. Microbiol.">
        <title>Complete genome sequence of Corynebacterium casei LMG S-19264T (=DSM 44701T), isolated from a smear-ripened cheese.</title>
        <authorList>
            <consortium name="US DOE Joint Genome Institute (JGI-PGF)"/>
            <person name="Walter F."/>
            <person name="Albersmeier A."/>
            <person name="Kalinowski J."/>
            <person name="Ruckert C."/>
        </authorList>
    </citation>
    <scope>NUCLEOTIDE SEQUENCE</scope>
    <source>
        <strain evidence="17">CGMCC 1.15179</strain>
    </source>
</reference>
<evidence type="ECO:0000259" key="16">
    <source>
        <dbReference type="Pfam" id="PF01923"/>
    </source>
</evidence>
<evidence type="ECO:0000256" key="14">
    <source>
        <dbReference type="ARBA" id="ARBA00048692"/>
    </source>
</evidence>
<comment type="similarity">
    <text evidence="2 15">Belongs to the Cob(I)alamin adenosyltransferase family.</text>
</comment>
<dbReference type="InterPro" id="IPR016030">
    <property type="entry name" value="CblAdoTrfase-like"/>
</dbReference>
<dbReference type="PANTHER" id="PTHR12213:SF0">
    <property type="entry name" value="CORRINOID ADENOSYLTRANSFERASE MMAB"/>
    <property type="match status" value="1"/>
</dbReference>
<dbReference type="Gene3D" id="1.20.1200.10">
    <property type="entry name" value="Cobalamin adenosyltransferase-like"/>
    <property type="match status" value="1"/>
</dbReference>
<comment type="subunit">
    <text evidence="3">Homotrimer.</text>
</comment>
<dbReference type="EC" id="2.5.1.17" evidence="4 15"/>
<keyword evidence="18" id="KW-1185">Reference proteome</keyword>
<dbReference type="Pfam" id="PF01923">
    <property type="entry name" value="Cob_adeno_trans"/>
    <property type="match status" value="1"/>
</dbReference>
<evidence type="ECO:0000313" key="18">
    <source>
        <dbReference type="Proteomes" id="UP000625210"/>
    </source>
</evidence>
<accession>A0A8J2VFZ7</accession>
<evidence type="ECO:0000256" key="6">
    <source>
        <dbReference type="ARBA" id="ARBA00022573"/>
    </source>
</evidence>
<sequence length="200" mass="22449">MRVYTRRGDGGDTSVIGARVRKDHIRVEAYGSVDEANSFLGDAIARMVEKDAELFGDMIELLTEIQQELFDAGGDLAVVGGKRPFKVHREYVDRLEKRVDEYLSQAPSVKKFILPGGTPIASALHICRTVVRRAERRAVTLAGLEEINGEVLRYLNRLSDFFFVLARAANAREQREDILYARSGDVFRSPKEKSTVDRGC</sequence>
<dbReference type="InterPro" id="IPR029499">
    <property type="entry name" value="PduO-typ"/>
</dbReference>
<proteinExistence type="inferred from homology"/>
<keyword evidence="9 15" id="KW-0067">ATP-binding</keyword>
<feature type="domain" description="Cobalamin adenosyltransferase-like" evidence="16">
    <location>
        <begin position="3"/>
        <end position="168"/>
    </location>
</feature>
<dbReference type="FunFam" id="1.20.1200.10:FF:000001">
    <property type="entry name" value="Cob(I)yrinic acid a,c-diamide adenosyltransferase"/>
    <property type="match status" value="1"/>
</dbReference>
<reference evidence="17" key="2">
    <citation type="submission" date="2020-09" db="EMBL/GenBank/DDBJ databases">
        <authorList>
            <person name="Sun Q."/>
            <person name="Zhou Y."/>
        </authorList>
    </citation>
    <scope>NUCLEOTIDE SEQUENCE</scope>
    <source>
        <strain evidence="17">CGMCC 1.15179</strain>
    </source>
</reference>
<evidence type="ECO:0000256" key="1">
    <source>
        <dbReference type="ARBA" id="ARBA00005121"/>
    </source>
</evidence>
<comment type="catalytic activity">
    <reaction evidence="14 15">
        <text>2 cob(II)alamin + reduced [electron-transfer flavoprotein] + 2 ATP = 2 adenosylcob(III)alamin + 2 triphosphate + oxidized [electron-transfer flavoprotein] + 3 H(+)</text>
        <dbReference type="Rhea" id="RHEA:28671"/>
        <dbReference type="Rhea" id="RHEA-COMP:10685"/>
        <dbReference type="Rhea" id="RHEA-COMP:10686"/>
        <dbReference type="ChEBI" id="CHEBI:15378"/>
        <dbReference type="ChEBI" id="CHEBI:16304"/>
        <dbReference type="ChEBI" id="CHEBI:18036"/>
        <dbReference type="ChEBI" id="CHEBI:18408"/>
        <dbReference type="ChEBI" id="CHEBI:30616"/>
        <dbReference type="ChEBI" id="CHEBI:57692"/>
        <dbReference type="ChEBI" id="CHEBI:58307"/>
        <dbReference type="EC" id="2.5.1.17"/>
    </reaction>
</comment>
<evidence type="ECO:0000256" key="9">
    <source>
        <dbReference type="ARBA" id="ARBA00022840"/>
    </source>
</evidence>
<evidence type="ECO:0000256" key="8">
    <source>
        <dbReference type="ARBA" id="ARBA00022741"/>
    </source>
</evidence>
<comment type="pathway">
    <text evidence="1 15">Cofactor biosynthesis; adenosylcobalamin biosynthesis; adenosylcobalamin from cob(II)yrinate a,c-diamide: step 2/7.</text>
</comment>
<dbReference type="InterPro" id="IPR036451">
    <property type="entry name" value="CblAdoTrfase-like_sf"/>
</dbReference>
<dbReference type="GO" id="GO:0008817">
    <property type="term" value="F:corrinoid adenosyltransferase activity"/>
    <property type="evidence" value="ECO:0007669"/>
    <property type="project" value="UniProtKB-UniRule"/>
</dbReference>
<gene>
    <name evidence="17" type="primary">yvqK</name>
    <name evidence="17" type="ORF">GCM10011571_13290</name>
</gene>
<evidence type="ECO:0000256" key="2">
    <source>
        <dbReference type="ARBA" id="ARBA00007487"/>
    </source>
</evidence>
<evidence type="ECO:0000256" key="10">
    <source>
        <dbReference type="ARBA" id="ARBA00031529"/>
    </source>
</evidence>
<evidence type="ECO:0000313" key="17">
    <source>
        <dbReference type="EMBL" id="GGE13216.1"/>
    </source>
</evidence>
<dbReference type="SUPFAM" id="SSF89028">
    <property type="entry name" value="Cobalamin adenosyltransferase-like"/>
    <property type="match status" value="1"/>
</dbReference>
<organism evidence="17 18">
    <name type="scientific">Marinithermofilum abyssi</name>
    <dbReference type="NCBI Taxonomy" id="1571185"/>
    <lineage>
        <taxon>Bacteria</taxon>
        <taxon>Bacillati</taxon>
        <taxon>Bacillota</taxon>
        <taxon>Bacilli</taxon>
        <taxon>Bacillales</taxon>
        <taxon>Thermoactinomycetaceae</taxon>
        <taxon>Marinithermofilum</taxon>
    </lineage>
</organism>
<evidence type="ECO:0000256" key="15">
    <source>
        <dbReference type="RuleBase" id="RU366026"/>
    </source>
</evidence>
<keyword evidence="7 15" id="KW-0808">Transferase</keyword>
<keyword evidence="8 15" id="KW-0547">Nucleotide-binding</keyword>
<evidence type="ECO:0000256" key="4">
    <source>
        <dbReference type="ARBA" id="ARBA00012454"/>
    </source>
</evidence>
<evidence type="ECO:0000256" key="7">
    <source>
        <dbReference type="ARBA" id="ARBA00022679"/>
    </source>
</evidence>
<evidence type="ECO:0000256" key="3">
    <source>
        <dbReference type="ARBA" id="ARBA00011233"/>
    </source>
</evidence>
<name>A0A8J2VFZ7_9BACL</name>
<dbReference type="GO" id="GO:0005524">
    <property type="term" value="F:ATP binding"/>
    <property type="evidence" value="ECO:0007669"/>
    <property type="project" value="UniProtKB-UniRule"/>
</dbReference>
<dbReference type="Proteomes" id="UP000625210">
    <property type="component" value="Unassembled WGS sequence"/>
</dbReference>
<dbReference type="PANTHER" id="PTHR12213">
    <property type="entry name" value="CORRINOID ADENOSYLTRANSFERASE"/>
    <property type="match status" value="1"/>
</dbReference>
<evidence type="ECO:0000256" key="13">
    <source>
        <dbReference type="ARBA" id="ARBA00048555"/>
    </source>
</evidence>
<comment type="caution">
    <text evidence="17">The sequence shown here is derived from an EMBL/GenBank/DDBJ whole genome shotgun (WGS) entry which is preliminary data.</text>
</comment>
<dbReference type="EMBL" id="BMHQ01000004">
    <property type="protein sequence ID" value="GGE13216.1"/>
    <property type="molecule type" value="Genomic_DNA"/>
</dbReference>
<dbReference type="GO" id="GO:0009236">
    <property type="term" value="P:cobalamin biosynthetic process"/>
    <property type="evidence" value="ECO:0007669"/>
    <property type="project" value="UniProtKB-UniRule"/>
</dbReference>
<dbReference type="AlphaFoldDB" id="A0A8J2VFZ7"/>
<protein>
    <recommendedName>
        <fullName evidence="5 15">Corrinoid adenosyltransferase</fullName>
        <ecNumber evidence="4 15">2.5.1.17</ecNumber>
    </recommendedName>
    <alternativeName>
        <fullName evidence="10 15">Cob(II)alamin adenosyltransferase</fullName>
    </alternativeName>
    <alternativeName>
        <fullName evidence="12 15">Cob(II)yrinic acid a,c-diamide adenosyltransferase</fullName>
    </alternativeName>
    <alternativeName>
        <fullName evidence="11 15">Cobinamide/cobalamin adenosyltransferase</fullName>
    </alternativeName>
</protein>
<evidence type="ECO:0000256" key="5">
    <source>
        <dbReference type="ARBA" id="ARBA00020963"/>
    </source>
</evidence>
<dbReference type="UniPathway" id="UPA00148">
    <property type="reaction ID" value="UER00233"/>
</dbReference>
<keyword evidence="6 15" id="KW-0169">Cobalamin biosynthesis</keyword>
<evidence type="ECO:0000256" key="12">
    <source>
        <dbReference type="ARBA" id="ARBA00033354"/>
    </source>
</evidence>
<comment type="catalytic activity">
    <reaction evidence="13 15">
        <text>2 cob(II)yrinate a,c diamide + reduced [electron-transfer flavoprotein] + 2 ATP = 2 adenosylcob(III)yrinate a,c-diamide + 2 triphosphate + oxidized [electron-transfer flavoprotein] + 3 H(+)</text>
        <dbReference type="Rhea" id="RHEA:11528"/>
        <dbReference type="Rhea" id="RHEA-COMP:10685"/>
        <dbReference type="Rhea" id="RHEA-COMP:10686"/>
        <dbReference type="ChEBI" id="CHEBI:15378"/>
        <dbReference type="ChEBI" id="CHEBI:18036"/>
        <dbReference type="ChEBI" id="CHEBI:30616"/>
        <dbReference type="ChEBI" id="CHEBI:57692"/>
        <dbReference type="ChEBI" id="CHEBI:58307"/>
        <dbReference type="ChEBI" id="CHEBI:58503"/>
        <dbReference type="ChEBI" id="CHEBI:58537"/>
        <dbReference type="EC" id="2.5.1.17"/>
    </reaction>
</comment>